<keyword evidence="2" id="KW-0238">DNA-binding</keyword>
<accession>A0A942Y956</accession>
<dbReference type="Pfam" id="PF00392">
    <property type="entry name" value="GntR"/>
    <property type="match status" value="1"/>
</dbReference>
<dbReference type="PANTHER" id="PTHR43537:SF5">
    <property type="entry name" value="UXU OPERON TRANSCRIPTIONAL REGULATOR"/>
    <property type="match status" value="1"/>
</dbReference>
<dbReference type="EMBL" id="JAGYPE010000002">
    <property type="protein sequence ID" value="MBS4181943.1"/>
    <property type="molecule type" value="Genomic_DNA"/>
</dbReference>
<sequence>MPVPKSTVENSPRKLLRDVVLEKMLAAIQDGTLQAGERLNDDELVAWLGVSRTPIREAIAKLVDYGLVEMEANRYTRVASPTLKQFDDTLQVLGGFTELAARWAVPKLDDAAAATLVDRLEALRAAADAEDRAAMTEHLGSVVTQLITATDNDLLVQLSTSLLPRTNFLALTHPTGLFWDVKHFIDPLRAAVDKRDGEAAGASIRSLTATVESHTDHIREVAPTESTLAQTGRAR</sequence>
<dbReference type="GO" id="GO:0003700">
    <property type="term" value="F:DNA-binding transcription factor activity"/>
    <property type="evidence" value="ECO:0007669"/>
    <property type="project" value="InterPro"/>
</dbReference>
<dbReference type="InterPro" id="IPR036388">
    <property type="entry name" value="WH-like_DNA-bd_sf"/>
</dbReference>
<evidence type="ECO:0000256" key="3">
    <source>
        <dbReference type="ARBA" id="ARBA00023163"/>
    </source>
</evidence>
<dbReference type="SMART" id="SM00345">
    <property type="entry name" value="HTH_GNTR"/>
    <property type="match status" value="1"/>
</dbReference>
<feature type="domain" description="HTH gntR-type" evidence="4">
    <location>
        <begin position="14"/>
        <end position="81"/>
    </location>
</feature>
<dbReference type="PROSITE" id="PS50949">
    <property type="entry name" value="HTH_GNTR"/>
    <property type="match status" value="1"/>
</dbReference>
<organism evidence="5">
    <name type="scientific">Neobacillus citreus</name>
    <dbReference type="NCBI Taxonomy" id="2833578"/>
    <lineage>
        <taxon>Bacteria</taxon>
        <taxon>Bacillati</taxon>
        <taxon>Bacillota</taxon>
        <taxon>Bacilli</taxon>
        <taxon>Bacillales</taxon>
        <taxon>Bacillaceae</taxon>
        <taxon>Neobacillus</taxon>
    </lineage>
</organism>
<evidence type="ECO:0000256" key="1">
    <source>
        <dbReference type="ARBA" id="ARBA00023015"/>
    </source>
</evidence>
<keyword evidence="3" id="KW-0804">Transcription</keyword>
<dbReference type="Pfam" id="PF07729">
    <property type="entry name" value="FCD"/>
    <property type="match status" value="1"/>
</dbReference>
<dbReference type="InterPro" id="IPR000524">
    <property type="entry name" value="Tscrpt_reg_HTH_GntR"/>
</dbReference>
<dbReference type="GO" id="GO:0003677">
    <property type="term" value="F:DNA binding"/>
    <property type="evidence" value="ECO:0007669"/>
    <property type="project" value="UniProtKB-KW"/>
</dbReference>
<evidence type="ECO:0000259" key="4">
    <source>
        <dbReference type="PROSITE" id="PS50949"/>
    </source>
</evidence>
<keyword evidence="1" id="KW-0805">Transcription regulation</keyword>
<comment type="caution">
    <text evidence="5">The sequence shown here is derived from an EMBL/GenBank/DDBJ whole genome shotgun (WGS) entry which is preliminary data.</text>
</comment>
<protein>
    <submittedName>
        <fullName evidence="5">GntR family transcriptional regulator</fullName>
    </submittedName>
</protein>
<dbReference type="CDD" id="cd07377">
    <property type="entry name" value="WHTH_GntR"/>
    <property type="match status" value="1"/>
</dbReference>
<dbReference type="Gene3D" id="1.10.10.10">
    <property type="entry name" value="Winged helix-like DNA-binding domain superfamily/Winged helix DNA-binding domain"/>
    <property type="match status" value="1"/>
</dbReference>
<dbReference type="SUPFAM" id="SSF46785">
    <property type="entry name" value="Winged helix' DNA-binding domain"/>
    <property type="match status" value="1"/>
</dbReference>
<name>A0A942Y956_9BACI</name>
<dbReference type="PANTHER" id="PTHR43537">
    <property type="entry name" value="TRANSCRIPTIONAL REGULATOR, GNTR FAMILY"/>
    <property type="match status" value="1"/>
</dbReference>
<evidence type="ECO:0000313" key="5">
    <source>
        <dbReference type="EMBL" id="MBS4181943.1"/>
    </source>
</evidence>
<reference evidence="5" key="1">
    <citation type="submission" date="2021-05" db="EMBL/GenBank/DDBJ databases">
        <title>Novel Bacillus species.</title>
        <authorList>
            <person name="Liu G."/>
        </authorList>
    </citation>
    <scope>NUCLEOTIDE SEQUENCE</scope>
    <source>
        <strain evidence="5">FJAT-50051</strain>
    </source>
</reference>
<dbReference type="AlphaFoldDB" id="A0A942Y956"/>
<evidence type="ECO:0000256" key="2">
    <source>
        <dbReference type="ARBA" id="ARBA00023125"/>
    </source>
</evidence>
<dbReference type="Gene3D" id="1.20.120.530">
    <property type="entry name" value="GntR ligand-binding domain-like"/>
    <property type="match status" value="1"/>
</dbReference>
<proteinExistence type="predicted"/>
<dbReference type="InterPro" id="IPR011711">
    <property type="entry name" value="GntR_C"/>
</dbReference>
<dbReference type="SMART" id="SM00895">
    <property type="entry name" value="FCD"/>
    <property type="match status" value="1"/>
</dbReference>
<dbReference type="InterPro" id="IPR036390">
    <property type="entry name" value="WH_DNA-bd_sf"/>
</dbReference>
<dbReference type="SUPFAM" id="SSF48008">
    <property type="entry name" value="GntR ligand-binding domain-like"/>
    <property type="match status" value="1"/>
</dbReference>
<dbReference type="InterPro" id="IPR008920">
    <property type="entry name" value="TF_FadR/GntR_C"/>
</dbReference>
<gene>
    <name evidence="5" type="ORF">KHB02_11150</name>
</gene>